<evidence type="ECO:0000313" key="1">
    <source>
        <dbReference type="EMBL" id="MTT32815.1"/>
    </source>
</evidence>
<dbReference type="RefSeq" id="WP_155220428.1">
    <property type="nucleotide sequence ID" value="NZ_WNHB01000021.1"/>
</dbReference>
<protein>
    <submittedName>
        <fullName evidence="1">DUF3445 domain-containing protein</fullName>
    </submittedName>
</protein>
<comment type="caution">
    <text evidence="1">The sequence shown here is derived from an EMBL/GenBank/DDBJ whole genome shotgun (WGS) entry which is preliminary data.</text>
</comment>
<dbReference type="Pfam" id="PF11927">
    <property type="entry name" value="HODM_asu-like"/>
    <property type="match status" value="1"/>
</dbReference>
<dbReference type="Proteomes" id="UP000440978">
    <property type="component" value="Unassembled WGS sequence"/>
</dbReference>
<reference evidence="1 2" key="1">
    <citation type="submission" date="2019-11" db="EMBL/GenBank/DDBJ databases">
        <title>Terrilactibacillus tamarindus sp. nov. BCM23-1 isolated from bark of Tamarindus indica.</title>
        <authorList>
            <person name="Kingkaew E."/>
            <person name="Tanasupawat S."/>
        </authorList>
    </citation>
    <scope>NUCLEOTIDE SEQUENCE [LARGE SCALE GENOMIC DNA]</scope>
    <source>
        <strain evidence="1 2">BCM23-1</strain>
    </source>
</reference>
<gene>
    <name evidence="1" type="ORF">GMB86_12435</name>
</gene>
<dbReference type="AlphaFoldDB" id="A0A6N8CUN6"/>
<dbReference type="EMBL" id="WNHB01000021">
    <property type="protein sequence ID" value="MTT32815.1"/>
    <property type="molecule type" value="Genomic_DNA"/>
</dbReference>
<sequence>MKQLKEDIDEFPFPFKSNDPYRFSNNSIPLNPPISIDVTSKYIEEIKLKRDLLKTVHNRCYQSTPDTYEAQWEVLNLVMHHLSDMYPDRFKLKKEKDHWSFTNLITNETESFIYRDNSSLTLEPLDVIGRHVQEDLLILMEKDNELYLEAGQLCFPGRWSLVFKLGMTFLEIHQPIPEFNDTGLGDKIRRFLLNLEAGNPFERLNWALTIGYHLDTSIETFHKWGHKQKEVTPENVGSLVHLRVERQKLFRLPKSNSILFNIHTYLLSFEDLVQNPEWRSTFYDIFTNLPDYILKYKGAYAYKDTLIEYLKKFQQHA</sequence>
<dbReference type="OrthoDB" id="5242510at2"/>
<evidence type="ECO:0000313" key="2">
    <source>
        <dbReference type="Proteomes" id="UP000440978"/>
    </source>
</evidence>
<accession>A0A6N8CUN6</accession>
<name>A0A6N8CUN6_9BACI</name>
<organism evidence="1 2">
    <name type="scientific">Terrilactibacillus tamarindi</name>
    <dbReference type="NCBI Taxonomy" id="2599694"/>
    <lineage>
        <taxon>Bacteria</taxon>
        <taxon>Bacillati</taxon>
        <taxon>Bacillota</taxon>
        <taxon>Bacilli</taxon>
        <taxon>Bacillales</taxon>
        <taxon>Bacillaceae</taxon>
        <taxon>Terrilactibacillus</taxon>
    </lineage>
</organism>
<dbReference type="InterPro" id="IPR021848">
    <property type="entry name" value="HODM_asu-like"/>
</dbReference>
<keyword evidence="2" id="KW-1185">Reference proteome</keyword>
<proteinExistence type="predicted"/>